<evidence type="ECO:0000313" key="4">
    <source>
        <dbReference type="EMBL" id="KJZ09097.1"/>
    </source>
</evidence>
<dbReference type="PATRIC" id="fig|43658.5.peg.2164"/>
<evidence type="ECO:0000256" key="2">
    <source>
        <dbReference type="ARBA" id="ARBA00022737"/>
    </source>
</evidence>
<dbReference type="SUPFAM" id="SSF52058">
    <property type="entry name" value="L domain-like"/>
    <property type="match status" value="2"/>
</dbReference>
<name>A0A0F4QR68_9GAMM</name>
<evidence type="ECO:0000256" key="3">
    <source>
        <dbReference type="SAM" id="MobiDB-lite"/>
    </source>
</evidence>
<gene>
    <name evidence="4" type="ORF">TW77_10200</name>
</gene>
<dbReference type="InterPro" id="IPR013783">
    <property type="entry name" value="Ig-like_fold"/>
</dbReference>
<feature type="compositionally biased region" description="Low complexity" evidence="3">
    <location>
        <begin position="48"/>
        <end position="67"/>
    </location>
</feature>
<sequence length="1467" mass="161743">MIKIKGLMAIGQNKWSIAALALALSGCGGGSDRTEPGVGAKSDVSAETSTSAGVDSDSDSDQSTVTAESNQAPVVSIAEMLEQQERIAFSLTASASDEDGHVASYAWSHSSSLALTEIGTETATPTYTVPDIQEDTNITFTVTVTDDKGATQQSSQSVLIKRNMASVTLNGRVTDEPIANANVVLSAGSTEVQVKANEAGHYSATLLVDESEAHYPVRISATGEGAQSQVEFVSVLNSMAQLAQQAGEDGLLDKAENFGVNVTNVSTAEYALMTRTGSPLTSDLELNQALLNVDGDEKMVLASLIKIVVDHSDYSLPEGVTSTLDLVDDEHTAQQFESQINAADPALLEQAKAAIKQDSDLIDDTTAPLGGEFILQTVKYFNAGAYHLTLSDAGKGTLSAINTVAIESWQQDNNKVQITLAEPLHISTFDGNTVYIDSLEMTILAENAVFKTVDIVEQGTTVFSEDESSTEPYEKAYTSNLLDKDMTLALPDNEEMLGLWHIEVRESDGKTARGFPDQYQLEQNGEISTPLQDPKREVQAWRVNGNTLEVDYQAGEQTVTEVFWITKKLGAAYQYVSLARGEAGMADTRYGILVKQQPEAAFTDRNVVGRWQGFIGTSQTFSMDLFSSGELYIDTYDWQYAWRVDKGELIRERFSYDGTITPECKPGMPECVLDAKVTHQLVAQSDDQYIVSRQFERFDNKGNTTSFYHSLLVYHYTPEITQTEFMPGNLNEAHYMWAQNETSGWYEVIFGPIYWDSDSRKDQLVIDGVVYQYALEDGKLAIMLDEQLHYVELLNYDASGMEICFYAASQGCQESDKQQWYYDFDGYAITTQAIGQGKVYPRYQEVPEGDTASVYIEPEAGYMLQSITGCDGELYDLYYHIPARNTDCEMTATFVEKPDLAELAGITDLRLAECVNQTSVQSPQAITSLACTPEDAIQSLNGLNNLTGLQDLTLGTVTVTEFDLSGLSQLTSLSIERSERGITRLNVAHPELLLTLKLSHAGLSDDMLASLDLARFTALQQLDLSGNALSMFNGDSWPNLINLILSDNRLDTLNLDHNPQLHELDVDRNSLTELNIAHNLQLRHLEAGWNALEQLDITDHASLSSVQLFANQLTHVSTGEHPWLTQFWAWHNKLTAIPLDGMPGLEMLDLDDNELAQLDISHNPELKYLDIGAAQLDQLDLSANPMLEALYVDNIPLLSELDLRQNSQLTILDISRNTRLQSVMLADGVQLERLDISYSPLLMSQLGQFDSERLSSLNISGVDPRWVDLAQYPQLTSLLWQRASLAQVDLSSLTRLKWLELSHNPLKQIDLSHNTLLESLSFSYTSITELDLQHNPRLEYVSVYGNALHSVTGVEAIENKDVHLALYWNPLSDDAASYLLRLQNEGYDNLTYSQSSLAEVTVTGPGSVNESFIVLENNQFLELILQPDPGHQVGSATGCLGELQGTIYRLGPLQGYCMLQVEFVPLP</sequence>
<dbReference type="InterPro" id="IPR052574">
    <property type="entry name" value="CDIRP"/>
</dbReference>
<keyword evidence="1" id="KW-0433">Leucine-rich repeat</keyword>
<dbReference type="RefSeq" id="WP_046004882.1">
    <property type="nucleotide sequence ID" value="NZ_JXYA01000021.1"/>
</dbReference>
<keyword evidence="5" id="KW-1185">Reference proteome</keyword>
<proteinExistence type="predicted"/>
<accession>A0A0F4QR68</accession>
<evidence type="ECO:0000313" key="5">
    <source>
        <dbReference type="Proteomes" id="UP000033452"/>
    </source>
</evidence>
<comment type="caution">
    <text evidence="4">The sequence shown here is derived from an EMBL/GenBank/DDBJ whole genome shotgun (WGS) entry which is preliminary data.</text>
</comment>
<dbReference type="Gene3D" id="3.80.10.10">
    <property type="entry name" value="Ribonuclease Inhibitor"/>
    <property type="match status" value="2"/>
</dbReference>
<organism evidence="4 5">
    <name type="scientific">Pseudoalteromonas rubra</name>
    <dbReference type="NCBI Taxonomy" id="43658"/>
    <lineage>
        <taxon>Bacteria</taxon>
        <taxon>Pseudomonadati</taxon>
        <taxon>Pseudomonadota</taxon>
        <taxon>Gammaproteobacteria</taxon>
        <taxon>Alteromonadales</taxon>
        <taxon>Pseudoalteromonadaceae</taxon>
        <taxon>Pseudoalteromonas</taxon>
    </lineage>
</organism>
<dbReference type="InterPro" id="IPR032675">
    <property type="entry name" value="LRR_dom_sf"/>
</dbReference>
<dbReference type="Proteomes" id="UP000033452">
    <property type="component" value="Unassembled WGS sequence"/>
</dbReference>
<reference evidence="4 5" key="1">
    <citation type="journal article" date="2015" name="BMC Genomics">
        <title>Genome mining reveals unlocked bioactive potential of marine Gram-negative bacteria.</title>
        <authorList>
            <person name="Machado H."/>
            <person name="Sonnenschein E.C."/>
            <person name="Melchiorsen J."/>
            <person name="Gram L."/>
        </authorList>
    </citation>
    <scope>NUCLEOTIDE SEQUENCE [LARGE SCALE GENOMIC DNA]</scope>
    <source>
        <strain evidence="4 5">S2471</strain>
    </source>
</reference>
<evidence type="ECO:0000256" key="1">
    <source>
        <dbReference type="ARBA" id="ARBA00022614"/>
    </source>
</evidence>
<dbReference type="Pfam" id="PF22352">
    <property type="entry name" value="K319L-like_PKD"/>
    <property type="match status" value="1"/>
</dbReference>
<dbReference type="PANTHER" id="PTHR47566">
    <property type="match status" value="1"/>
</dbReference>
<dbReference type="PANTHER" id="PTHR47566:SF1">
    <property type="entry name" value="PROTEIN NUD1"/>
    <property type="match status" value="1"/>
</dbReference>
<feature type="region of interest" description="Disordered" evidence="3">
    <location>
        <begin position="30"/>
        <end position="71"/>
    </location>
</feature>
<dbReference type="OrthoDB" id="7052377at2"/>
<dbReference type="PROSITE" id="PS51257">
    <property type="entry name" value="PROKAR_LIPOPROTEIN"/>
    <property type="match status" value="1"/>
</dbReference>
<dbReference type="SMART" id="SM00369">
    <property type="entry name" value="LRR_TYP"/>
    <property type="match status" value="3"/>
</dbReference>
<dbReference type="Gene3D" id="2.60.40.10">
    <property type="entry name" value="Immunoglobulins"/>
    <property type="match status" value="1"/>
</dbReference>
<protein>
    <submittedName>
        <fullName evidence="4">Uncharacterized protein</fullName>
    </submittedName>
</protein>
<dbReference type="EMBL" id="JXYA01000021">
    <property type="protein sequence ID" value="KJZ09097.1"/>
    <property type="molecule type" value="Genomic_DNA"/>
</dbReference>
<dbReference type="GO" id="GO:0035591">
    <property type="term" value="F:signaling adaptor activity"/>
    <property type="evidence" value="ECO:0007669"/>
    <property type="project" value="TreeGrafter"/>
</dbReference>
<dbReference type="InterPro" id="IPR003591">
    <property type="entry name" value="Leu-rich_rpt_typical-subtyp"/>
</dbReference>
<keyword evidence="2" id="KW-0677">Repeat</keyword>